<keyword evidence="1" id="KW-1185">Reference proteome</keyword>
<reference evidence="2" key="2">
    <citation type="submission" date="2015-08" db="UniProtKB">
        <authorList>
            <consortium name="WormBaseParasite"/>
        </authorList>
    </citation>
    <scope>IDENTIFICATION</scope>
</reference>
<sequence>MHERTMQYIFYQYVDFFFSNKKMKGQIFNLVCGSLKECLTYTKALYKDINLRSSNALKEHIMNTEHDSTKKNRRLYFMKI</sequence>
<proteinExistence type="predicted"/>
<accession>A0A0K0G5F4</accession>
<evidence type="ECO:0000313" key="1">
    <source>
        <dbReference type="Proteomes" id="UP000035680"/>
    </source>
</evidence>
<name>A0A0K0G5F4_STRVS</name>
<reference evidence="1" key="1">
    <citation type="submission" date="2014-07" db="EMBL/GenBank/DDBJ databases">
        <authorList>
            <person name="Martin A.A"/>
            <person name="De Silva N."/>
        </authorList>
    </citation>
    <scope>NUCLEOTIDE SEQUENCE</scope>
</reference>
<dbReference type="WBParaSite" id="SVE_1997100.1">
    <property type="protein sequence ID" value="SVE_1997100.1"/>
    <property type="gene ID" value="SVE_1997100"/>
</dbReference>
<dbReference type="Proteomes" id="UP000035680">
    <property type="component" value="Unassembled WGS sequence"/>
</dbReference>
<organism evidence="1 2">
    <name type="scientific">Strongyloides venezuelensis</name>
    <name type="common">Threadworm</name>
    <dbReference type="NCBI Taxonomy" id="75913"/>
    <lineage>
        <taxon>Eukaryota</taxon>
        <taxon>Metazoa</taxon>
        <taxon>Ecdysozoa</taxon>
        <taxon>Nematoda</taxon>
        <taxon>Chromadorea</taxon>
        <taxon>Rhabditida</taxon>
        <taxon>Tylenchina</taxon>
        <taxon>Panagrolaimomorpha</taxon>
        <taxon>Strongyloidoidea</taxon>
        <taxon>Strongyloididae</taxon>
        <taxon>Strongyloides</taxon>
    </lineage>
</organism>
<evidence type="ECO:0000313" key="2">
    <source>
        <dbReference type="WBParaSite" id="SVE_1997100.1"/>
    </source>
</evidence>
<dbReference type="AlphaFoldDB" id="A0A0K0G5F4"/>
<protein>
    <submittedName>
        <fullName evidence="2">Uncharacterized protein</fullName>
    </submittedName>
</protein>